<dbReference type="Proteomes" id="UP000265798">
    <property type="component" value="Unassembled WGS sequence"/>
</dbReference>
<comment type="caution">
    <text evidence="1">The sequence shown here is derived from an EMBL/GenBank/DDBJ whole genome shotgun (WGS) entry which is preliminary data.</text>
</comment>
<dbReference type="AlphaFoldDB" id="A0A396Z5W0"/>
<protein>
    <submittedName>
        <fullName evidence="1">Uncharacterized protein</fullName>
    </submittedName>
</protein>
<name>A0A396Z5W0_9LEPT</name>
<dbReference type="EMBL" id="QHCT01000004">
    <property type="protein sequence ID" value="RHX89076.1"/>
    <property type="molecule type" value="Genomic_DNA"/>
</dbReference>
<sequence>MIFTILQRTGASSHEIIFQENEFYGLGKSEFLLPSFGKMGNRFISGSADFEGRDRQTGILSS</sequence>
<accession>A0A396Z5W0</accession>
<proteinExistence type="predicted"/>
<organism evidence="1 2">
    <name type="scientific">Leptospira stimsonii</name>
    <dbReference type="NCBI Taxonomy" id="2202203"/>
    <lineage>
        <taxon>Bacteria</taxon>
        <taxon>Pseudomonadati</taxon>
        <taxon>Spirochaetota</taxon>
        <taxon>Spirochaetia</taxon>
        <taxon>Leptospirales</taxon>
        <taxon>Leptospiraceae</taxon>
        <taxon>Leptospira</taxon>
    </lineage>
</organism>
<evidence type="ECO:0000313" key="2">
    <source>
        <dbReference type="Proteomes" id="UP000265798"/>
    </source>
</evidence>
<reference evidence="2" key="1">
    <citation type="submission" date="2018-05" db="EMBL/GenBank/DDBJ databases">
        <title>Leptospira yasudae sp. nov. and Leptospira stimsonii sp. nov., two pathogenic species of the genus Leptospira isolated from environmental sources.</title>
        <authorList>
            <person name="Casanovas-Massana A."/>
            <person name="Hamond C."/>
            <person name="Santos L.A."/>
            <person name="Hacker K.P."/>
            <person name="Balassiano I."/>
            <person name="Medeiros M.A."/>
            <person name="Reis M.G."/>
            <person name="Ko A.I."/>
            <person name="Wunder E.A."/>
        </authorList>
    </citation>
    <scope>NUCLEOTIDE SEQUENCE [LARGE SCALE GENOMIC DNA]</scope>
    <source>
        <strain evidence="2">Yale</strain>
    </source>
</reference>
<evidence type="ECO:0000313" key="1">
    <source>
        <dbReference type="EMBL" id="RHX89076.1"/>
    </source>
</evidence>
<gene>
    <name evidence="1" type="ORF">DLM75_14520</name>
</gene>